<feature type="transmembrane region" description="Helical" evidence="1">
    <location>
        <begin position="188"/>
        <end position="209"/>
    </location>
</feature>
<keyword evidence="1" id="KW-1133">Transmembrane helix</keyword>
<gene>
    <name evidence="2" type="ORF">HY076_04470</name>
</gene>
<comment type="caution">
    <text evidence="2">The sequence shown here is derived from an EMBL/GenBank/DDBJ whole genome shotgun (WGS) entry which is preliminary data.</text>
</comment>
<feature type="transmembrane region" description="Helical" evidence="1">
    <location>
        <begin position="154"/>
        <end position="176"/>
    </location>
</feature>
<feature type="transmembrane region" description="Helical" evidence="1">
    <location>
        <begin position="243"/>
        <end position="260"/>
    </location>
</feature>
<proteinExistence type="predicted"/>
<accession>A0A9D6LA97</accession>
<evidence type="ECO:0000256" key="1">
    <source>
        <dbReference type="SAM" id="Phobius"/>
    </source>
</evidence>
<dbReference type="AlphaFoldDB" id="A0A9D6LA97"/>
<dbReference type="EMBL" id="JACQAY010000139">
    <property type="protein sequence ID" value="MBI3539508.1"/>
    <property type="molecule type" value="Genomic_DNA"/>
</dbReference>
<name>A0A9D6LA97_UNCEI</name>
<keyword evidence="1" id="KW-0812">Transmembrane</keyword>
<dbReference type="Proteomes" id="UP000807850">
    <property type="component" value="Unassembled WGS sequence"/>
</dbReference>
<evidence type="ECO:0000313" key="2">
    <source>
        <dbReference type="EMBL" id="MBI3539508.1"/>
    </source>
</evidence>
<feature type="transmembrane region" description="Helical" evidence="1">
    <location>
        <begin position="281"/>
        <end position="309"/>
    </location>
</feature>
<sequence>MVALCAAAAVTFQLFDTDFWQHLLVGRVIWERHAVPTRELWSWPTYGAPDLNASWGFEALIWPLWSAGGVLGLYLWRWGSVIATFAIAVAAARRMGARGVTPLLVAAIAAIASRQRSQVRPESVAALMLAIEILLLESRRAGRRVPALAVVPVLWIWVNTHVSYHLGFITLGAYAIDETITRRRASALWLAVPIGLAVGLLNPFGWHALWEPFRYFLFDRKEKIFTMIGELQPIVWSINWRNGVPLLAAGWPLLALARLTRGARRGGVAGPGAPRFDLAELLLCAAFVTLTVGGVRFIGMLAVAAVPFMSRDLAEWTARGPGARAPLPIAVRAAVASLAAIAALALEWSGSDFVPGVGIEWRSYPVAACDAIAARGLRGRFFNYYHSGGYPLFRFWPDPGRLPFMDIHATGTRDDRRAFIAAERDPAAWRSFAEAMRFDIALLTRPAPAGDRIADFLDADTSWALVFLDDAAVIFVRRRGADAAVAARDAYALVPAGNARAALLGAAVVRDPALRARVRAELERQLRES</sequence>
<keyword evidence="1" id="KW-0472">Membrane</keyword>
<organism evidence="2 3">
    <name type="scientific">Eiseniibacteriota bacterium</name>
    <dbReference type="NCBI Taxonomy" id="2212470"/>
    <lineage>
        <taxon>Bacteria</taxon>
        <taxon>Candidatus Eiseniibacteriota</taxon>
    </lineage>
</organism>
<feature type="non-terminal residue" evidence="2">
    <location>
        <position position="529"/>
    </location>
</feature>
<evidence type="ECO:0000313" key="3">
    <source>
        <dbReference type="Proteomes" id="UP000807850"/>
    </source>
</evidence>
<protein>
    <submittedName>
        <fullName evidence="2">Uncharacterized protein</fullName>
    </submittedName>
</protein>
<reference evidence="2" key="1">
    <citation type="submission" date="2020-07" db="EMBL/GenBank/DDBJ databases">
        <title>Huge and variable diversity of episymbiotic CPR bacteria and DPANN archaea in groundwater ecosystems.</title>
        <authorList>
            <person name="He C.Y."/>
            <person name="Keren R."/>
            <person name="Whittaker M."/>
            <person name="Farag I.F."/>
            <person name="Doudna J."/>
            <person name="Cate J.H.D."/>
            <person name="Banfield J.F."/>
        </authorList>
    </citation>
    <scope>NUCLEOTIDE SEQUENCE</scope>
    <source>
        <strain evidence="2">NC_groundwater_928_Pr1_S-0.2um_72_17</strain>
    </source>
</reference>